<evidence type="ECO:0000256" key="1">
    <source>
        <dbReference type="SAM" id="MobiDB-lite"/>
    </source>
</evidence>
<accession>A0A395J5N5</accession>
<sequence>MMEDRTMISEGKIRSLTTENEALRLHLKLALESLKNPIKVENTKASSVHNLGVGGEEKLEQVNEGEETAEEDYEQEYTDEDEAIDVGVHEERASEVQGFMGNLLKDLGMFRKKIDDDKGRFGREFGVV</sequence>
<name>A0A395J5N5_9HELO</name>
<dbReference type="EMBL" id="QKRW01000003">
    <property type="protein sequence ID" value="RAL67770.1"/>
    <property type="molecule type" value="Genomic_DNA"/>
</dbReference>
<proteinExistence type="predicted"/>
<gene>
    <name evidence="2" type="ORF">DID88_008498</name>
</gene>
<reference evidence="2 3" key="1">
    <citation type="submission" date="2018-06" db="EMBL/GenBank/DDBJ databases">
        <title>Genome Sequence of the Brown Rot Fungal Pathogen Monilinia fructigena.</title>
        <authorList>
            <person name="Landi L."/>
            <person name="De Miccolis Angelini R.M."/>
            <person name="Pollastro S."/>
            <person name="Abate D."/>
            <person name="Faretra F."/>
            <person name="Romanazzi G."/>
        </authorList>
    </citation>
    <scope>NUCLEOTIDE SEQUENCE [LARGE SCALE GENOMIC DNA]</scope>
    <source>
        <strain evidence="2 3">Mfrg269</strain>
    </source>
</reference>
<feature type="compositionally biased region" description="Acidic residues" evidence="1">
    <location>
        <begin position="63"/>
        <end position="78"/>
    </location>
</feature>
<feature type="region of interest" description="Disordered" evidence="1">
    <location>
        <begin position="49"/>
        <end position="78"/>
    </location>
</feature>
<comment type="caution">
    <text evidence="2">The sequence shown here is derived from an EMBL/GenBank/DDBJ whole genome shotgun (WGS) entry which is preliminary data.</text>
</comment>
<dbReference type="OrthoDB" id="3176171at2759"/>
<evidence type="ECO:0000313" key="3">
    <source>
        <dbReference type="Proteomes" id="UP000249056"/>
    </source>
</evidence>
<evidence type="ECO:0000313" key="2">
    <source>
        <dbReference type="EMBL" id="RAL67770.1"/>
    </source>
</evidence>
<dbReference type="Proteomes" id="UP000249056">
    <property type="component" value="Unassembled WGS sequence"/>
</dbReference>
<protein>
    <submittedName>
        <fullName evidence="2">Uncharacterized protein</fullName>
    </submittedName>
</protein>
<dbReference type="AlphaFoldDB" id="A0A395J5N5"/>
<keyword evidence="3" id="KW-1185">Reference proteome</keyword>
<organism evidence="2 3">
    <name type="scientific">Monilinia fructigena</name>
    <dbReference type="NCBI Taxonomy" id="38457"/>
    <lineage>
        <taxon>Eukaryota</taxon>
        <taxon>Fungi</taxon>
        <taxon>Dikarya</taxon>
        <taxon>Ascomycota</taxon>
        <taxon>Pezizomycotina</taxon>
        <taxon>Leotiomycetes</taxon>
        <taxon>Helotiales</taxon>
        <taxon>Sclerotiniaceae</taxon>
        <taxon>Monilinia</taxon>
    </lineage>
</organism>